<proteinExistence type="predicted"/>
<dbReference type="VEuPathDB" id="FungiDB:F503_02899"/>
<name>S3CYR9_OPHP1</name>
<sequence>MHVKAPRISRKRDIDISYQQPPGWCQRGRPARSGWLGPPAHRIDSHVYRHRYGHGDSPSIVPYSPASSGFLLPTSYFLFASGSAILSAPPSDRLCGHDEKHRLD</sequence>
<evidence type="ECO:0000313" key="1">
    <source>
        <dbReference type="EMBL" id="EPE06070.1"/>
    </source>
</evidence>
<dbReference type="Proteomes" id="UP000016923">
    <property type="component" value="Unassembled WGS sequence"/>
</dbReference>
<evidence type="ECO:0000313" key="2">
    <source>
        <dbReference type="Proteomes" id="UP000016923"/>
    </source>
</evidence>
<dbReference type="HOGENOM" id="CLU_2250873_0_0_1"/>
<reference evidence="1 2" key="1">
    <citation type="journal article" date="2013" name="BMC Genomics">
        <title>The genome and transcriptome of the pine saprophyte Ophiostoma piceae, and a comparison with the bark beetle-associated pine pathogen Grosmannia clavigera.</title>
        <authorList>
            <person name="Haridas S."/>
            <person name="Wang Y."/>
            <person name="Lim L."/>
            <person name="Massoumi Alamouti S."/>
            <person name="Jackman S."/>
            <person name="Docking R."/>
            <person name="Robertson G."/>
            <person name="Birol I."/>
            <person name="Bohlmann J."/>
            <person name="Breuil C."/>
        </authorList>
    </citation>
    <scope>NUCLEOTIDE SEQUENCE [LARGE SCALE GENOMIC DNA]</scope>
    <source>
        <strain evidence="1 2">UAMH 11346</strain>
    </source>
</reference>
<protein>
    <submittedName>
        <fullName evidence="1">Uncharacterized protein</fullName>
    </submittedName>
</protein>
<dbReference type="AlphaFoldDB" id="S3CYR9"/>
<gene>
    <name evidence="1" type="ORF">F503_02899</name>
</gene>
<keyword evidence="2" id="KW-1185">Reference proteome</keyword>
<dbReference type="EMBL" id="KE148154">
    <property type="protein sequence ID" value="EPE06070.1"/>
    <property type="molecule type" value="Genomic_DNA"/>
</dbReference>
<accession>S3CYR9</accession>
<organism evidence="1 2">
    <name type="scientific">Ophiostoma piceae (strain UAMH 11346)</name>
    <name type="common">Sap stain fungus</name>
    <dbReference type="NCBI Taxonomy" id="1262450"/>
    <lineage>
        <taxon>Eukaryota</taxon>
        <taxon>Fungi</taxon>
        <taxon>Dikarya</taxon>
        <taxon>Ascomycota</taxon>
        <taxon>Pezizomycotina</taxon>
        <taxon>Sordariomycetes</taxon>
        <taxon>Sordariomycetidae</taxon>
        <taxon>Ophiostomatales</taxon>
        <taxon>Ophiostomataceae</taxon>
        <taxon>Ophiostoma</taxon>
    </lineage>
</organism>